<reference evidence="2" key="1">
    <citation type="submission" date="2021-03" db="EMBL/GenBank/DDBJ databases">
        <title>Whole genome shotgun sequence of Actinoplanes auranticolor NBRC 12245.</title>
        <authorList>
            <person name="Komaki H."/>
            <person name="Tamura T."/>
        </authorList>
    </citation>
    <scope>NUCLEOTIDE SEQUENCE</scope>
    <source>
        <strain evidence="2">NBRC 12245</strain>
    </source>
</reference>
<organism evidence="2 3">
    <name type="scientific">Actinoplanes auranticolor</name>
    <dbReference type="NCBI Taxonomy" id="47988"/>
    <lineage>
        <taxon>Bacteria</taxon>
        <taxon>Bacillati</taxon>
        <taxon>Actinomycetota</taxon>
        <taxon>Actinomycetes</taxon>
        <taxon>Micromonosporales</taxon>
        <taxon>Micromonosporaceae</taxon>
        <taxon>Actinoplanes</taxon>
    </lineage>
</organism>
<feature type="chain" id="PRO_5036908268" description="Neutral zinc metallopeptidase" evidence="1">
    <location>
        <begin position="23"/>
        <end position="171"/>
    </location>
</feature>
<keyword evidence="3" id="KW-1185">Reference proteome</keyword>
<evidence type="ECO:0000256" key="1">
    <source>
        <dbReference type="SAM" id="SignalP"/>
    </source>
</evidence>
<dbReference type="RefSeq" id="WP_212986428.1">
    <property type="nucleotide sequence ID" value="NZ_BAABEA010000017.1"/>
</dbReference>
<protein>
    <recommendedName>
        <fullName evidence="4">Neutral zinc metallopeptidase</fullName>
    </recommendedName>
</protein>
<proteinExistence type="predicted"/>
<name>A0A919S4H2_9ACTN</name>
<evidence type="ECO:0000313" key="3">
    <source>
        <dbReference type="Proteomes" id="UP000681340"/>
    </source>
</evidence>
<accession>A0A919S4H2</accession>
<evidence type="ECO:0008006" key="4">
    <source>
        <dbReference type="Google" id="ProtNLM"/>
    </source>
</evidence>
<dbReference type="Proteomes" id="UP000681340">
    <property type="component" value="Unassembled WGS sequence"/>
</dbReference>
<feature type="signal peptide" evidence="1">
    <location>
        <begin position="1"/>
        <end position="22"/>
    </location>
</feature>
<gene>
    <name evidence="2" type="ORF">Aau02nite_02730</name>
</gene>
<dbReference type="AlphaFoldDB" id="A0A919S4H2"/>
<keyword evidence="1" id="KW-0732">Signal</keyword>
<sequence>MLTLVIAALTVTTVGVASPASAATASTSRANSALQSVIPGAWRKAIPDARATRLISGKSSTSAYRQGIWVSRFHAAKPARLLRHTMAHEFGHHIAFFYGSQAIYGAAPTGFPQGVTSVETWADCVAAALSGVDKHGTNVRKHCSRAGLRWTKAWLKKGPAAHPRTDAAIHW</sequence>
<dbReference type="EMBL" id="BOQL01000003">
    <property type="protein sequence ID" value="GIM63241.1"/>
    <property type="molecule type" value="Genomic_DNA"/>
</dbReference>
<evidence type="ECO:0000313" key="2">
    <source>
        <dbReference type="EMBL" id="GIM63241.1"/>
    </source>
</evidence>
<comment type="caution">
    <text evidence="2">The sequence shown here is derived from an EMBL/GenBank/DDBJ whole genome shotgun (WGS) entry which is preliminary data.</text>
</comment>